<feature type="disulfide bond" evidence="7">
    <location>
        <begin position="164"/>
        <end position="174"/>
    </location>
</feature>
<keyword evidence="5 7" id="KW-1015">Disulfide bond</keyword>
<keyword evidence="4" id="KW-0677">Repeat</keyword>
<gene>
    <name evidence="10" type="ORF">fugu_007706</name>
</gene>
<dbReference type="InterPro" id="IPR055355">
    <property type="entry name" value="ZP-C"/>
</dbReference>
<comment type="subcellular location">
    <subcellularLocation>
        <location evidence="1">Secreted</location>
    </subcellularLocation>
</comment>
<evidence type="ECO:0008006" key="12">
    <source>
        <dbReference type="Google" id="ProtNLM"/>
    </source>
</evidence>
<evidence type="ECO:0000256" key="6">
    <source>
        <dbReference type="ARBA" id="ARBA00023180"/>
    </source>
</evidence>
<dbReference type="PANTHER" id="PTHR19331">
    <property type="entry name" value="SCAVENGER RECEPTOR DOMAIN-CONTAINING"/>
    <property type="match status" value="1"/>
</dbReference>
<dbReference type="InterPro" id="IPR055356">
    <property type="entry name" value="ZP-N"/>
</dbReference>
<dbReference type="InterPro" id="IPR001190">
    <property type="entry name" value="SRCR"/>
</dbReference>
<dbReference type="Gene3D" id="2.60.40.4100">
    <property type="entry name" value="Zona pellucida, ZP-C domain"/>
    <property type="match status" value="1"/>
</dbReference>
<dbReference type="PANTHER" id="PTHR19331:SF22">
    <property type="entry name" value="DELETED IN MALIGNANT BRAIN TUMORS 1 PROTEIN"/>
    <property type="match status" value="1"/>
</dbReference>
<evidence type="ECO:0000259" key="9">
    <source>
        <dbReference type="PROSITE" id="PS51034"/>
    </source>
</evidence>
<evidence type="ECO:0000256" key="7">
    <source>
        <dbReference type="PROSITE-ProRule" id="PRU00196"/>
    </source>
</evidence>
<dbReference type="Proteomes" id="UP000516260">
    <property type="component" value="Chromosome 8"/>
</dbReference>
<organism evidence="10 11">
    <name type="scientific">Takifugu bimaculatus</name>
    <dbReference type="NCBI Taxonomy" id="433685"/>
    <lineage>
        <taxon>Eukaryota</taxon>
        <taxon>Metazoa</taxon>
        <taxon>Chordata</taxon>
        <taxon>Craniata</taxon>
        <taxon>Vertebrata</taxon>
        <taxon>Euteleostomi</taxon>
        <taxon>Actinopterygii</taxon>
        <taxon>Neopterygii</taxon>
        <taxon>Teleostei</taxon>
        <taxon>Neoteleostei</taxon>
        <taxon>Acanthomorphata</taxon>
        <taxon>Eupercaria</taxon>
        <taxon>Tetraodontiformes</taxon>
        <taxon>Tetradontoidea</taxon>
        <taxon>Tetraodontidae</taxon>
        <taxon>Takifugu</taxon>
    </lineage>
</organism>
<keyword evidence="2" id="KW-0964">Secreted</keyword>
<feature type="disulfide bond" evidence="7">
    <location>
        <begin position="133"/>
        <end position="194"/>
    </location>
</feature>
<evidence type="ECO:0000256" key="1">
    <source>
        <dbReference type="ARBA" id="ARBA00004613"/>
    </source>
</evidence>
<dbReference type="FunFam" id="3.10.250.10:FF:000006">
    <property type="entry name" value="neurotrypsin isoform X2"/>
    <property type="match status" value="1"/>
</dbReference>
<feature type="domain" description="SRCR" evidence="8">
    <location>
        <begin position="95"/>
        <end position="195"/>
    </location>
</feature>
<dbReference type="InterPro" id="IPR042235">
    <property type="entry name" value="ZP-C_dom"/>
</dbReference>
<proteinExistence type="predicted"/>
<dbReference type="SMART" id="SM00202">
    <property type="entry name" value="SR"/>
    <property type="match status" value="1"/>
</dbReference>
<protein>
    <recommendedName>
        <fullName evidence="12">ZP domain-containing protein</fullName>
    </recommendedName>
</protein>
<dbReference type="InterPro" id="IPR036772">
    <property type="entry name" value="SRCR-like_dom_sf"/>
</dbReference>
<comment type="caution">
    <text evidence="10">The sequence shown here is derived from an EMBL/GenBank/DDBJ whole genome shotgun (WGS) entry which is preliminary data.</text>
</comment>
<evidence type="ECO:0000259" key="8">
    <source>
        <dbReference type="PROSITE" id="PS50287"/>
    </source>
</evidence>
<sequence>MHQSVPSCSVGTLVTSCDSCHDEATCLETKDRGDSFLKLSCACKDGFVGDGLTCYDQKLCSDSDCCAQGYQWSAERGCEDTDECSLPDSPSPSPVRLVNSDNRCSGRVEIQHNGQWGTVCDDQWDLRDANVVCRQLECGAAYSAPQSAAFGQGRGPIWLDDVNCNGDEASLARCRHRGFGVHNCGHHEDAGVVCQLVQPPEPLLVCGRNKIEVGFDVAALTLSGLDPFSGHLAVTNCSRSRVQNNSVWYEVETREDVCGNILRANSTHVTYSNTLFIYYGNNTSFIVPKSFPFHCVYPLDTDTSLNVAINPFLNLTGGTSGVGARAEASMFLYRSSNYNQVYPAGQVSLPVGSPLYVGVSLEEPYQGFVVVLEDCYASQSSSPDHPTREYLIRNKCPTDRRRVAVTESGVSLRARFSALLFLTQNQYSSEYLHCSLTLHRQDVSLCFTI</sequence>
<dbReference type="AlphaFoldDB" id="A0A4Z2B0I6"/>
<feature type="domain" description="ZP" evidence="9">
    <location>
        <begin position="205"/>
        <end position="449"/>
    </location>
</feature>
<dbReference type="EMBL" id="SWLE01000021">
    <property type="protein sequence ID" value="TNM85435.1"/>
    <property type="molecule type" value="Genomic_DNA"/>
</dbReference>
<dbReference type="Pfam" id="PF23344">
    <property type="entry name" value="ZP-N"/>
    <property type="match status" value="1"/>
</dbReference>
<dbReference type="Gene3D" id="2.60.40.3210">
    <property type="entry name" value="Zona pellucida, ZP-N domain"/>
    <property type="match status" value="1"/>
</dbReference>
<evidence type="ECO:0000313" key="11">
    <source>
        <dbReference type="Proteomes" id="UP000516260"/>
    </source>
</evidence>
<keyword evidence="6" id="KW-0325">Glycoprotein</keyword>
<dbReference type="PROSITE" id="PS50287">
    <property type="entry name" value="SRCR_2"/>
    <property type="match status" value="1"/>
</dbReference>
<dbReference type="InterPro" id="IPR001507">
    <property type="entry name" value="ZP_dom"/>
</dbReference>
<dbReference type="Pfam" id="PF00530">
    <property type="entry name" value="SRCR"/>
    <property type="match status" value="1"/>
</dbReference>
<evidence type="ECO:0000313" key="10">
    <source>
        <dbReference type="EMBL" id="TNM85435.1"/>
    </source>
</evidence>
<feature type="disulfide bond" evidence="7">
    <location>
        <begin position="120"/>
        <end position="184"/>
    </location>
</feature>
<name>A0A4Z2B0I6_9TELE</name>
<dbReference type="SMART" id="SM00241">
    <property type="entry name" value="ZP"/>
    <property type="match status" value="1"/>
</dbReference>
<dbReference type="PROSITE" id="PS51034">
    <property type="entry name" value="ZP_2"/>
    <property type="match status" value="1"/>
</dbReference>
<evidence type="ECO:0000256" key="2">
    <source>
        <dbReference type="ARBA" id="ARBA00022525"/>
    </source>
</evidence>
<dbReference type="SUPFAM" id="SSF56487">
    <property type="entry name" value="SRCR-like"/>
    <property type="match status" value="1"/>
</dbReference>
<keyword evidence="3" id="KW-0732">Signal</keyword>
<keyword evidence="11" id="KW-1185">Reference proteome</keyword>
<dbReference type="PRINTS" id="PR00258">
    <property type="entry name" value="SPERACTRCPTR"/>
</dbReference>
<evidence type="ECO:0000256" key="5">
    <source>
        <dbReference type="ARBA" id="ARBA00023157"/>
    </source>
</evidence>
<evidence type="ECO:0000256" key="3">
    <source>
        <dbReference type="ARBA" id="ARBA00022729"/>
    </source>
</evidence>
<reference evidence="10 11" key="1">
    <citation type="submission" date="2019-04" db="EMBL/GenBank/DDBJ databases">
        <title>The sequence and de novo assembly of Takifugu bimaculatus genome using PacBio and Hi-C technologies.</title>
        <authorList>
            <person name="Xu P."/>
            <person name="Liu B."/>
            <person name="Zhou Z."/>
        </authorList>
    </citation>
    <scope>NUCLEOTIDE SEQUENCE [LARGE SCALE GENOMIC DNA]</scope>
    <source>
        <strain evidence="10">TB-2018</strain>
        <tissue evidence="10">Muscle</tissue>
    </source>
</reference>
<dbReference type="Gene3D" id="2.10.25.10">
    <property type="entry name" value="Laminin"/>
    <property type="match status" value="1"/>
</dbReference>
<dbReference type="Pfam" id="PF00100">
    <property type="entry name" value="Zona_pellucida"/>
    <property type="match status" value="1"/>
</dbReference>
<dbReference type="GO" id="GO:0016020">
    <property type="term" value="C:membrane"/>
    <property type="evidence" value="ECO:0007669"/>
    <property type="project" value="InterPro"/>
</dbReference>
<accession>A0A4Z2B0I6</accession>
<evidence type="ECO:0000256" key="4">
    <source>
        <dbReference type="ARBA" id="ARBA00022737"/>
    </source>
</evidence>
<dbReference type="Gene3D" id="3.10.250.10">
    <property type="entry name" value="SRCR-like domain"/>
    <property type="match status" value="1"/>
</dbReference>